<dbReference type="Pfam" id="PF04203">
    <property type="entry name" value="Sortase"/>
    <property type="match status" value="1"/>
</dbReference>
<keyword evidence="5" id="KW-1185">Reference proteome</keyword>
<gene>
    <name evidence="4" type="ORF">E5Z56_06435</name>
</gene>
<dbReference type="OrthoDB" id="1648028at2"/>
<evidence type="ECO:0000313" key="5">
    <source>
        <dbReference type="Proteomes" id="UP000301475"/>
    </source>
</evidence>
<name>A0A4P8XWF8_9FIRM</name>
<feature type="active site" description="Acyl-thioester intermediate" evidence="2">
    <location>
        <position position="215"/>
    </location>
</feature>
<dbReference type="Proteomes" id="UP000301475">
    <property type="component" value="Chromosome"/>
</dbReference>
<dbReference type="CDD" id="cd05827">
    <property type="entry name" value="Sortase_C"/>
    <property type="match status" value="1"/>
</dbReference>
<sequence length="310" mass="34793">MFMKKKLPIIAIILIFIIGLGIMSYPLVSSMINNSKFKDGMNDYTETVKKLDKKDYSRLFKSAKKYNHSLTQTSIITDPFDEEAYKAIGAHYNDVLNVDGKGLIGYVVVPRIDVNLPIYHGSSKKVLEKGAGHLQNTSMPIGGKSTHAVISAHTGFPDQTFFDNLTDLVKGDIFYIKVLDKTLAYKVDQIKVVLPEDTNDLRIIPGEDHVTLLTCTPYGINTHRLLVRGVRTKYVPEEVAKNKVVKQAPFEKCFYFLGYKIPYWAAGAVIGGFVLLVVIIVLIAVRKNKKKSSLKHIDDNSEKKVESHEK</sequence>
<dbReference type="SUPFAM" id="SSF63817">
    <property type="entry name" value="Sortase"/>
    <property type="match status" value="1"/>
</dbReference>
<organism evidence="4 5">
    <name type="scientific">Ruminococcus bovis</name>
    <dbReference type="NCBI Taxonomy" id="2564099"/>
    <lineage>
        <taxon>Bacteria</taxon>
        <taxon>Bacillati</taxon>
        <taxon>Bacillota</taxon>
        <taxon>Clostridia</taxon>
        <taxon>Eubacteriales</taxon>
        <taxon>Oscillospiraceae</taxon>
        <taxon>Ruminococcus</taxon>
    </lineage>
</organism>
<feature type="transmembrane region" description="Helical" evidence="3">
    <location>
        <begin position="7"/>
        <end position="28"/>
    </location>
</feature>
<dbReference type="InterPro" id="IPR005754">
    <property type="entry name" value="Sortase"/>
</dbReference>
<dbReference type="EMBL" id="CP039381">
    <property type="protein sequence ID" value="QCT07022.1"/>
    <property type="molecule type" value="Genomic_DNA"/>
</dbReference>
<feature type="transmembrane region" description="Helical" evidence="3">
    <location>
        <begin position="263"/>
        <end position="285"/>
    </location>
</feature>
<dbReference type="GO" id="GO:0016787">
    <property type="term" value="F:hydrolase activity"/>
    <property type="evidence" value="ECO:0007669"/>
    <property type="project" value="UniProtKB-KW"/>
</dbReference>
<dbReference type="NCBIfam" id="NF033745">
    <property type="entry name" value="class_C_sortase"/>
    <property type="match status" value="1"/>
</dbReference>
<dbReference type="AlphaFoldDB" id="A0A4P8XWF8"/>
<dbReference type="InterPro" id="IPR023365">
    <property type="entry name" value="Sortase_dom-sf"/>
</dbReference>
<evidence type="ECO:0000256" key="2">
    <source>
        <dbReference type="PIRSR" id="PIRSR605754-1"/>
    </source>
</evidence>
<dbReference type="NCBIfam" id="TIGR01076">
    <property type="entry name" value="sortase_fam"/>
    <property type="match status" value="1"/>
</dbReference>
<evidence type="ECO:0000256" key="1">
    <source>
        <dbReference type="ARBA" id="ARBA00022801"/>
    </source>
</evidence>
<evidence type="ECO:0000256" key="3">
    <source>
        <dbReference type="SAM" id="Phobius"/>
    </source>
</evidence>
<keyword evidence="3" id="KW-1133">Transmembrane helix</keyword>
<dbReference type="Gene3D" id="2.40.260.10">
    <property type="entry name" value="Sortase"/>
    <property type="match status" value="1"/>
</dbReference>
<evidence type="ECO:0000313" key="4">
    <source>
        <dbReference type="EMBL" id="QCT07022.1"/>
    </source>
</evidence>
<protein>
    <submittedName>
        <fullName evidence="4">Class C sortase</fullName>
    </submittedName>
</protein>
<proteinExistence type="predicted"/>
<dbReference type="InterPro" id="IPR042002">
    <property type="entry name" value="Sortase_C"/>
</dbReference>
<keyword evidence="3" id="KW-0812">Transmembrane</keyword>
<keyword evidence="3" id="KW-0472">Membrane</keyword>
<feature type="active site" description="Proton donor/acceptor" evidence="2">
    <location>
        <position position="153"/>
    </location>
</feature>
<accession>A0A4P8XWF8</accession>
<dbReference type="KEGG" id="ruj:E5Z56_06435"/>
<keyword evidence="1" id="KW-0378">Hydrolase</keyword>
<reference evidence="4 5" key="1">
    <citation type="submission" date="2019-04" db="EMBL/GenBank/DDBJ databases">
        <authorList>
            <person name="Embree M."/>
            <person name="Gaffney J.R."/>
        </authorList>
    </citation>
    <scope>NUCLEOTIDE SEQUENCE [LARGE SCALE GENOMIC DNA]</scope>
    <source>
        <strain evidence="4 5">JE7A12</strain>
    </source>
</reference>